<feature type="region of interest" description="Disordered" evidence="1">
    <location>
        <begin position="114"/>
        <end position="145"/>
    </location>
</feature>
<organism evidence="2 3">
    <name type="scientific">Lymnaea stagnalis</name>
    <name type="common">Great pond snail</name>
    <name type="synonym">Helix stagnalis</name>
    <dbReference type="NCBI Taxonomy" id="6523"/>
    <lineage>
        <taxon>Eukaryota</taxon>
        <taxon>Metazoa</taxon>
        <taxon>Spiralia</taxon>
        <taxon>Lophotrochozoa</taxon>
        <taxon>Mollusca</taxon>
        <taxon>Gastropoda</taxon>
        <taxon>Heterobranchia</taxon>
        <taxon>Euthyneura</taxon>
        <taxon>Panpulmonata</taxon>
        <taxon>Hygrophila</taxon>
        <taxon>Lymnaeoidea</taxon>
        <taxon>Lymnaeidae</taxon>
        <taxon>Lymnaea</taxon>
    </lineage>
</organism>
<evidence type="ECO:0000313" key="2">
    <source>
        <dbReference type="EMBL" id="CAL1548564.1"/>
    </source>
</evidence>
<sequence>KLFEQAKETVETLTVSSNHEIANKLFEQAKETVETLTVSSNHEIANTLLRSNLSHQVLENVNAKSNNFVPKEMLNSHPQHDGVFNQYGCSYVSKRKELKMERTAPKKRKKIYTENSDQNGINSSTNLPTKTTEISPSTNVATENSEIVQSSNLATKTVDAQAAKTCCDAQEFDAVFALLSLGSDASQPSEEICSSNQNKLTKCPAAGLLSESSTKGPTSVLVSEPSNKGPVVIEKQVNIKSKSMNTNIGDQTVICNTLTSINQSCSRMALTNSSPTDSSVSRVKFSDSRVSPKNENRVALTNPSPPDSRLALTNNLQNNTYKADLKSTSSKSPEQHCSKPANRQMATGQEKHGDGEDSMNMGKVSNKMSLPCVDNAVLSEPCLQSDNKITTPAQIIRLDRNIEPCAEVTRLDRNIKPCAEVTRFDSNIEPCAEVIRLDRNIEPCAEVTRLDRNIEPCAEVTRLDSNIEPCAEVTRLDRNIEPGAEVTRFDSNIEPPVQITRLGSNIEACSEVTRLDRTIEPCAEVTRLDRTIEPCAEVTRLDR</sequence>
<dbReference type="AlphaFoldDB" id="A0AAV2IN60"/>
<feature type="non-terminal residue" evidence="2">
    <location>
        <position position="1"/>
    </location>
</feature>
<comment type="caution">
    <text evidence="2">The sequence shown here is derived from an EMBL/GenBank/DDBJ whole genome shotgun (WGS) entry which is preliminary data.</text>
</comment>
<feature type="compositionally biased region" description="Basic and acidic residues" evidence="1">
    <location>
        <begin position="284"/>
        <end position="296"/>
    </location>
</feature>
<keyword evidence="3" id="KW-1185">Reference proteome</keyword>
<reference evidence="2 3" key="1">
    <citation type="submission" date="2024-04" db="EMBL/GenBank/DDBJ databases">
        <authorList>
            <consortium name="Genoscope - CEA"/>
            <person name="William W."/>
        </authorList>
    </citation>
    <scope>NUCLEOTIDE SEQUENCE [LARGE SCALE GENOMIC DNA]</scope>
</reference>
<accession>A0AAV2IN60</accession>
<name>A0AAV2IN60_LYMST</name>
<feature type="compositionally biased region" description="Polar residues" evidence="1">
    <location>
        <begin position="311"/>
        <end position="332"/>
    </location>
</feature>
<feature type="compositionally biased region" description="Polar residues" evidence="1">
    <location>
        <begin position="269"/>
        <end position="281"/>
    </location>
</feature>
<feature type="non-terminal residue" evidence="2">
    <location>
        <position position="543"/>
    </location>
</feature>
<dbReference type="EMBL" id="CAXITT010001440">
    <property type="protein sequence ID" value="CAL1548564.1"/>
    <property type="molecule type" value="Genomic_DNA"/>
</dbReference>
<protein>
    <submittedName>
        <fullName evidence="2">Uncharacterized protein</fullName>
    </submittedName>
</protein>
<evidence type="ECO:0000313" key="3">
    <source>
        <dbReference type="Proteomes" id="UP001497497"/>
    </source>
</evidence>
<proteinExistence type="predicted"/>
<feature type="region of interest" description="Disordered" evidence="1">
    <location>
        <begin position="269"/>
        <end position="362"/>
    </location>
</feature>
<evidence type="ECO:0000256" key="1">
    <source>
        <dbReference type="SAM" id="MobiDB-lite"/>
    </source>
</evidence>
<gene>
    <name evidence="2" type="ORF">GSLYS_00021881001</name>
</gene>
<dbReference type="Proteomes" id="UP001497497">
    <property type="component" value="Unassembled WGS sequence"/>
</dbReference>